<dbReference type="InterPro" id="IPR024752">
    <property type="entry name" value="Myb/SANT-like_dom"/>
</dbReference>
<dbReference type="PANTHER" id="PTHR46929">
    <property type="entry name" value="EXPRESSED PROTEIN"/>
    <property type="match status" value="1"/>
</dbReference>
<dbReference type="PANTHER" id="PTHR46929:SF3">
    <property type="entry name" value="MYB_SANT-LIKE DOMAIN-CONTAINING PROTEIN"/>
    <property type="match status" value="1"/>
</dbReference>
<reference evidence="3 4" key="1">
    <citation type="submission" date="2020-10" db="EMBL/GenBank/DDBJ databases">
        <title>The Coptis chinensis genome and diversification of protoberbering-type alkaloids.</title>
        <authorList>
            <person name="Wang B."/>
            <person name="Shu S."/>
            <person name="Song C."/>
            <person name="Liu Y."/>
        </authorList>
    </citation>
    <scope>NUCLEOTIDE SEQUENCE [LARGE SCALE GENOMIC DNA]</scope>
    <source>
        <strain evidence="3">HL-2020</strain>
        <tissue evidence="3">Leaf</tissue>
    </source>
</reference>
<evidence type="ECO:0000313" key="4">
    <source>
        <dbReference type="Proteomes" id="UP000631114"/>
    </source>
</evidence>
<dbReference type="EMBL" id="JADFTS010000003">
    <property type="protein sequence ID" value="KAF9618002.1"/>
    <property type="molecule type" value="Genomic_DNA"/>
</dbReference>
<evidence type="ECO:0000313" key="3">
    <source>
        <dbReference type="EMBL" id="KAF9618002.1"/>
    </source>
</evidence>
<comment type="caution">
    <text evidence="3">The sequence shown here is derived from an EMBL/GenBank/DDBJ whole genome shotgun (WGS) entry which is preliminary data.</text>
</comment>
<feature type="domain" description="Myb/SANT-like" evidence="2">
    <location>
        <begin position="91"/>
        <end position="166"/>
    </location>
</feature>
<protein>
    <recommendedName>
        <fullName evidence="2">Myb/SANT-like domain-containing protein</fullName>
    </recommendedName>
</protein>
<name>A0A835IKJ8_9MAGN</name>
<organism evidence="3 4">
    <name type="scientific">Coptis chinensis</name>
    <dbReference type="NCBI Taxonomy" id="261450"/>
    <lineage>
        <taxon>Eukaryota</taxon>
        <taxon>Viridiplantae</taxon>
        <taxon>Streptophyta</taxon>
        <taxon>Embryophyta</taxon>
        <taxon>Tracheophyta</taxon>
        <taxon>Spermatophyta</taxon>
        <taxon>Magnoliopsida</taxon>
        <taxon>Ranunculales</taxon>
        <taxon>Ranunculaceae</taxon>
        <taxon>Coptidoideae</taxon>
        <taxon>Coptis</taxon>
    </lineage>
</organism>
<feature type="region of interest" description="Disordered" evidence="1">
    <location>
        <begin position="223"/>
        <end position="243"/>
    </location>
</feature>
<dbReference type="AlphaFoldDB" id="A0A835IKJ8"/>
<gene>
    <name evidence="3" type="ORF">IFM89_039378</name>
</gene>
<dbReference type="Proteomes" id="UP000631114">
    <property type="component" value="Unassembled WGS sequence"/>
</dbReference>
<evidence type="ECO:0000259" key="2">
    <source>
        <dbReference type="Pfam" id="PF12776"/>
    </source>
</evidence>
<dbReference type="OrthoDB" id="683390at2759"/>
<dbReference type="Pfam" id="PF12776">
    <property type="entry name" value="Myb_DNA-bind_3"/>
    <property type="match status" value="1"/>
</dbReference>
<sequence>DTVNHGLGLEALEPFGRMVDDGVKPKSITILSLLSACIHSGLEGCTIFSYTARFGVKHHLNHYVLAWQNLSNVRQNPSDVSNPVSFHSYGRTSRNRFDIGTLKEAAKVLNQRFNLSIGDVHVYQRIKTMKKDYNTIKQLIDTTEFGFTYNQHTKFIEADHQAWDAYFRAHPKDKHLRERMFPHFAEACAIFGNDFSHHTVNVDERFGLVVGDTSQAESVQTDTQVESGERFGGHGESSGVVDDTTSSPLLVEYSFPLVEYSWQ</sequence>
<feature type="non-terminal residue" evidence="3">
    <location>
        <position position="263"/>
    </location>
</feature>
<proteinExistence type="predicted"/>
<keyword evidence="4" id="KW-1185">Reference proteome</keyword>
<evidence type="ECO:0000256" key="1">
    <source>
        <dbReference type="SAM" id="MobiDB-lite"/>
    </source>
</evidence>
<accession>A0A835IKJ8</accession>